<protein>
    <submittedName>
        <fullName evidence="1">Uncharacterized protein</fullName>
    </submittedName>
</protein>
<organism evidence="1 2">
    <name type="scientific">Rippkaea orientalis (strain PCC 8801 / RF-1)</name>
    <name type="common">Cyanothece sp. (strain PCC 8801)</name>
    <dbReference type="NCBI Taxonomy" id="41431"/>
    <lineage>
        <taxon>Bacteria</taxon>
        <taxon>Bacillati</taxon>
        <taxon>Cyanobacteriota</taxon>
        <taxon>Cyanophyceae</taxon>
        <taxon>Oscillatoriophycideae</taxon>
        <taxon>Chroococcales</taxon>
        <taxon>Aphanothecaceae</taxon>
        <taxon>Rippkaea</taxon>
        <taxon>Rippkaea orientalis</taxon>
    </lineage>
</organism>
<accession>B7JUY1</accession>
<evidence type="ECO:0000313" key="1">
    <source>
        <dbReference type="EMBL" id="ACK66833.1"/>
    </source>
</evidence>
<evidence type="ECO:0000313" key="2">
    <source>
        <dbReference type="Proteomes" id="UP000008204"/>
    </source>
</evidence>
<dbReference type="Proteomes" id="UP000008204">
    <property type="component" value="Chromosome"/>
</dbReference>
<sequence>MMNIEFLWDSLNNQAQLINHEYTNKNIFFDKSLCDKILEDGNGMLKKRLEKIKKDHYKLINCKFFLFDKNSQWEISREPDLEKSVKASSPIIGLAEKIYNFKGNVIERKEDNVIKTICFYDKSDESSRIQYIQL</sequence>
<dbReference type="AlphaFoldDB" id="B7JUY1"/>
<dbReference type="RefSeq" id="WP_012596099.1">
    <property type="nucleotide sequence ID" value="NC_011726.1"/>
</dbReference>
<name>B7JUY1_RIPO1</name>
<keyword evidence="2" id="KW-1185">Reference proteome</keyword>
<dbReference type="KEGG" id="cyp:PCC8801_2834"/>
<proteinExistence type="predicted"/>
<dbReference type="EMBL" id="CP001287">
    <property type="protein sequence ID" value="ACK66833.1"/>
    <property type="molecule type" value="Genomic_DNA"/>
</dbReference>
<reference evidence="2" key="1">
    <citation type="journal article" date="2011" name="MBio">
        <title>Novel metabolic attributes of the genus Cyanothece, comprising a group of unicellular nitrogen-fixing Cyanobacteria.</title>
        <authorList>
            <person name="Bandyopadhyay A."/>
            <person name="Elvitigala T."/>
            <person name="Welsh E."/>
            <person name="Stockel J."/>
            <person name="Liberton M."/>
            <person name="Min H."/>
            <person name="Sherman L.A."/>
            <person name="Pakrasi H.B."/>
        </authorList>
    </citation>
    <scope>NUCLEOTIDE SEQUENCE [LARGE SCALE GENOMIC DNA]</scope>
    <source>
        <strain evidence="2">PCC 8801</strain>
    </source>
</reference>
<dbReference type="HOGENOM" id="CLU_1892753_0_0_3"/>
<gene>
    <name evidence="1" type="ordered locus">PCC8801_2834</name>
</gene>